<feature type="region of interest" description="Disordered" evidence="2">
    <location>
        <begin position="1"/>
        <end position="53"/>
    </location>
</feature>
<feature type="compositionally biased region" description="Basic and acidic residues" evidence="2">
    <location>
        <begin position="108"/>
        <end position="124"/>
    </location>
</feature>
<feature type="region of interest" description="Disordered" evidence="2">
    <location>
        <begin position="146"/>
        <end position="393"/>
    </location>
</feature>
<keyword evidence="4" id="KW-1185">Reference proteome</keyword>
<name>A0AAX4P2E2_9CHLO</name>
<protein>
    <submittedName>
        <fullName evidence="3">Uncharacterized protein</fullName>
    </submittedName>
</protein>
<gene>
    <name evidence="3" type="ORF">HKI87_02g17500</name>
</gene>
<feature type="compositionally biased region" description="Basic and acidic residues" evidence="2">
    <location>
        <begin position="187"/>
        <end position="205"/>
    </location>
</feature>
<feature type="compositionally biased region" description="Low complexity" evidence="2">
    <location>
        <begin position="17"/>
        <end position="31"/>
    </location>
</feature>
<evidence type="ECO:0000313" key="4">
    <source>
        <dbReference type="Proteomes" id="UP001472866"/>
    </source>
</evidence>
<feature type="compositionally biased region" description="Basic and acidic residues" evidence="2">
    <location>
        <begin position="272"/>
        <end position="318"/>
    </location>
</feature>
<evidence type="ECO:0000256" key="2">
    <source>
        <dbReference type="SAM" id="MobiDB-lite"/>
    </source>
</evidence>
<evidence type="ECO:0000256" key="1">
    <source>
        <dbReference type="SAM" id="Coils"/>
    </source>
</evidence>
<feature type="compositionally biased region" description="Basic residues" evidence="2">
    <location>
        <begin position="375"/>
        <end position="384"/>
    </location>
</feature>
<feature type="compositionally biased region" description="Basic residues" evidence="2">
    <location>
        <begin position="637"/>
        <end position="649"/>
    </location>
</feature>
<sequence>MLIPREPKNRAGKKRVGPNQPKQQQQNANRNRGGRRGKGGRQEATAPQEEKQRQYLEQLNQQAEIAMRVLEREKAELAVMKEKIVDSRSSEGKRKIFDKSKIPGLSPRARDNDRIVAPPKRFDDIDVPTFQNDKFRQAEEEAFRRSIEVENLRSPGFDSPLHSPAPAEAAQYATPQRGLPAAPRQPSHPEDGPRRNLFQPDREIQDQDLPASVKKRMEILNTMRENKRRQMSHNSFWGVDPDPRVVAPQNVGQKNAGGFLSAMRDLQGGPSEEQRRQAELQRQKLLQDLDEQVRLKREEKRSANRKRQIQEEQAERRARLQALRGSQPQDIPRQVPQEPPRAPQPQPQHQAARHHHHPAAMPSIQEAAAADPSPPHHHQHHHHAPAQPQAQVQALAQMSGSPLPVAQLQAAPRAPPPQAAYASPMPRARRKFEIEGTADPHSPQGSHAPQLPLQQRSPGLAQLHHRAQEAGAPQSDAISALLSEIRHEQKILRQQFQEQMHVVSKLEEGARNASKEREIAMQELRKVKENIHPDSLDEFSVASHYVPKDVSEIPDEDRLSEVEIRMATVGKSFEDALNGFLINRESVYLDDDQDAEPTLSPMRNPYALNRDNTVIAFPMANKAAEAEGAEEEARLTQKPRTKVRRKKRTEKQPLPAAQRWKL</sequence>
<feature type="compositionally biased region" description="Basic and acidic residues" evidence="2">
    <location>
        <begin position="84"/>
        <end position="101"/>
    </location>
</feature>
<accession>A0AAX4P2E2</accession>
<feature type="coiled-coil region" evidence="1">
    <location>
        <begin position="53"/>
        <end position="83"/>
    </location>
</feature>
<organism evidence="3 4">
    <name type="scientific">Chloropicon roscoffensis</name>
    <dbReference type="NCBI Taxonomy" id="1461544"/>
    <lineage>
        <taxon>Eukaryota</taxon>
        <taxon>Viridiplantae</taxon>
        <taxon>Chlorophyta</taxon>
        <taxon>Chloropicophyceae</taxon>
        <taxon>Chloropicales</taxon>
        <taxon>Chloropicaceae</taxon>
        <taxon>Chloropicon</taxon>
    </lineage>
</organism>
<feature type="compositionally biased region" description="Pro residues" evidence="2">
    <location>
        <begin position="337"/>
        <end position="346"/>
    </location>
</feature>
<feature type="coiled-coil region" evidence="1">
    <location>
        <begin position="503"/>
        <end position="530"/>
    </location>
</feature>
<proteinExistence type="predicted"/>
<keyword evidence="1" id="KW-0175">Coiled coil</keyword>
<feature type="region of interest" description="Disordered" evidence="2">
    <location>
        <begin position="84"/>
        <end position="131"/>
    </location>
</feature>
<dbReference type="Proteomes" id="UP001472866">
    <property type="component" value="Chromosome 02"/>
</dbReference>
<evidence type="ECO:0000313" key="3">
    <source>
        <dbReference type="EMBL" id="WZN60221.1"/>
    </source>
</evidence>
<reference evidence="3 4" key="1">
    <citation type="submission" date="2024-03" db="EMBL/GenBank/DDBJ databases">
        <title>Complete genome sequence of the green alga Chloropicon roscoffensis RCC1871.</title>
        <authorList>
            <person name="Lemieux C."/>
            <person name="Pombert J.-F."/>
            <person name="Otis C."/>
            <person name="Turmel M."/>
        </authorList>
    </citation>
    <scope>NUCLEOTIDE SEQUENCE [LARGE SCALE GENOMIC DNA]</scope>
    <source>
        <strain evidence="3 4">RCC1871</strain>
    </source>
</reference>
<feature type="region of interest" description="Disordered" evidence="2">
    <location>
        <begin position="625"/>
        <end position="662"/>
    </location>
</feature>
<dbReference type="AlphaFoldDB" id="A0AAX4P2E2"/>
<dbReference type="EMBL" id="CP151502">
    <property type="protein sequence ID" value="WZN60221.1"/>
    <property type="molecule type" value="Genomic_DNA"/>
</dbReference>